<dbReference type="Pfam" id="PF02578">
    <property type="entry name" value="Cu-oxidase_4"/>
    <property type="match status" value="1"/>
</dbReference>
<dbReference type="NCBIfam" id="TIGR00726">
    <property type="entry name" value="peptidoglycan editing factor PgeF"/>
    <property type="match status" value="1"/>
</dbReference>
<gene>
    <name evidence="11" type="primary">pgeF</name>
    <name evidence="11" type="ORF">F2P47_12025</name>
</gene>
<organism evidence="11 12">
    <name type="scientific">Parvibaculum sedimenti</name>
    <dbReference type="NCBI Taxonomy" id="2608632"/>
    <lineage>
        <taxon>Bacteria</taxon>
        <taxon>Pseudomonadati</taxon>
        <taxon>Pseudomonadota</taxon>
        <taxon>Alphaproteobacteria</taxon>
        <taxon>Hyphomicrobiales</taxon>
        <taxon>Parvibaculaceae</taxon>
        <taxon>Parvibaculum</taxon>
    </lineage>
</organism>
<dbReference type="GO" id="GO:0016787">
    <property type="term" value="F:hydrolase activity"/>
    <property type="evidence" value="ECO:0007669"/>
    <property type="project" value="UniProtKB-KW"/>
</dbReference>
<name>A0A6N6VGM3_9HYPH</name>
<dbReference type="Gene3D" id="3.60.140.10">
    <property type="entry name" value="CNF1/YfiH-like putative cysteine hydrolases"/>
    <property type="match status" value="1"/>
</dbReference>
<comment type="catalytic activity">
    <reaction evidence="7">
        <text>adenosine + H2O + H(+) = inosine + NH4(+)</text>
        <dbReference type="Rhea" id="RHEA:24408"/>
        <dbReference type="ChEBI" id="CHEBI:15377"/>
        <dbReference type="ChEBI" id="CHEBI:15378"/>
        <dbReference type="ChEBI" id="CHEBI:16335"/>
        <dbReference type="ChEBI" id="CHEBI:17596"/>
        <dbReference type="ChEBI" id="CHEBI:28938"/>
        <dbReference type="EC" id="3.5.4.4"/>
    </reaction>
    <physiologicalReaction direction="left-to-right" evidence="7">
        <dbReference type="Rhea" id="RHEA:24409"/>
    </physiologicalReaction>
</comment>
<evidence type="ECO:0000256" key="3">
    <source>
        <dbReference type="ARBA" id="ARBA00022679"/>
    </source>
</evidence>
<dbReference type="InterPro" id="IPR011324">
    <property type="entry name" value="Cytotoxic_necrot_fac-like_cat"/>
</dbReference>
<evidence type="ECO:0000256" key="5">
    <source>
        <dbReference type="ARBA" id="ARBA00022801"/>
    </source>
</evidence>
<accession>A0A6N6VGM3</accession>
<evidence type="ECO:0000256" key="6">
    <source>
        <dbReference type="ARBA" id="ARBA00022833"/>
    </source>
</evidence>
<dbReference type="PANTHER" id="PTHR30616:SF2">
    <property type="entry name" value="PURINE NUCLEOSIDE PHOSPHORYLASE LACC1"/>
    <property type="match status" value="1"/>
</dbReference>
<keyword evidence="6" id="KW-0862">Zinc</keyword>
<evidence type="ECO:0000256" key="8">
    <source>
        <dbReference type="ARBA" id="ARBA00048968"/>
    </source>
</evidence>
<evidence type="ECO:0000256" key="2">
    <source>
        <dbReference type="ARBA" id="ARBA00007353"/>
    </source>
</evidence>
<keyword evidence="4" id="KW-0479">Metal-binding</keyword>
<dbReference type="InterPro" id="IPR003730">
    <property type="entry name" value="Cu_polyphenol_OxRdtase"/>
</dbReference>
<evidence type="ECO:0000256" key="9">
    <source>
        <dbReference type="ARBA" id="ARBA00049893"/>
    </source>
</evidence>
<reference evidence="11 12" key="1">
    <citation type="submission" date="2019-09" db="EMBL/GenBank/DDBJ databases">
        <title>Parvibaculum sedimenti sp. nov., isolated from sediment.</title>
        <authorList>
            <person name="Wang Y."/>
        </authorList>
    </citation>
    <scope>NUCLEOTIDE SEQUENCE [LARGE SCALE GENOMIC DNA]</scope>
    <source>
        <strain evidence="11 12">HXT-9</strain>
    </source>
</reference>
<comment type="similarity">
    <text evidence="2 10">Belongs to the purine nucleoside phosphorylase YfiH/LACC1 family.</text>
</comment>
<dbReference type="Proteomes" id="UP000468901">
    <property type="component" value="Unassembled WGS sequence"/>
</dbReference>
<proteinExistence type="inferred from homology"/>
<dbReference type="InterPro" id="IPR038371">
    <property type="entry name" value="Cu_polyphenol_OxRdtase_sf"/>
</dbReference>
<comment type="caution">
    <text evidence="11">The sequence shown here is derived from an EMBL/GenBank/DDBJ whole genome shotgun (WGS) entry which is preliminary data.</text>
</comment>
<dbReference type="CDD" id="cd16833">
    <property type="entry name" value="YfiH"/>
    <property type="match status" value="1"/>
</dbReference>
<dbReference type="RefSeq" id="WP_152216614.1">
    <property type="nucleotide sequence ID" value="NZ_WESC01000010.1"/>
</dbReference>
<evidence type="ECO:0000313" key="12">
    <source>
        <dbReference type="Proteomes" id="UP000468901"/>
    </source>
</evidence>
<dbReference type="SUPFAM" id="SSF64438">
    <property type="entry name" value="CNF1/YfiH-like putative cysteine hydrolases"/>
    <property type="match status" value="1"/>
</dbReference>
<protein>
    <recommendedName>
        <fullName evidence="10">Purine nucleoside phosphorylase</fullName>
    </recommendedName>
</protein>
<dbReference type="EMBL" id="WESC01000010">
    <property type="protein sequence ID" value="KAB7739442.1"/>
    <property type="molecule type" value="Genomic_DNA"/>
</dbReference>
<comment type="catalytic activity">
    <reaction evidence="1">
        <text>inosine + phosphate = alpha-D-ribose 1-phosphate + hypoxanthine</text>
        <dbReference type="Rhea" id="RHEA:27646"/>
        <dbReference type="ChEBI" id="CHEBI:17368"/>
        <dbReference type="ChEBI" id="CHEBI:17596"/>
        <dbReference type="ChEBI" id="CHEBI:43474"/>
        <dbReference type="ChEBI" id="CHEBI:57720"/>
        <dbReference type="EC" id="2.4.2.1"/>
    </reaction>
    <physiologicalReaction direction="left-to-right" evidence="1">
        <dbReference type="Rhea" id="RHEA:27647"/>
    </physiologicalReaction>
</comment>
<keyword evidence="3" id="KW-0808">Transferase</keyword>
<evidence type="ECO:0000256" key="7">
    <source>
        <dbReference type="ARBA" id="ARBA00047989"/>
    </source>
</evidence>
<evidence type="ECO:0000256" key="10">
    <source>
        <dbReference type="RuleBase" id="RU361274"/>
    </source>
</evidence>
<dbReference type="PANTHER" id="PTHR30616">
    <property type="entry name" value="UNCHARACTERIZED PROTEIN YFIH"/>
    <property type="match status" value="1"/>
</dbReference>
<dbReference type="GO" id="GO:0005507">
    <property type="term" value="F:copper ion binding"/>
    <property type="evidence" value="ECO:0007669"/>
    <property type="project" value="TreeGrafter"/>
</dbReference>
<dbReference type="GO" id="GO:0017061">
    <property type="term" value="F:S-methyl-5-thioadenosine phosphorylase activity"/>
    <property type="evidence" value="ECO:0007669"/>
    <property type="project" value="UniProtKB-EC"/>
</dbReference>
<evidence type="ECO:0000256" key="1">
    <source>
        <dbReference type="ARBA" id="ARBA00000553"/>
    </source>
</evidence>
<evidence type="ECO:0000313" key="11">
    <source>
        <dbReference type="EMBL" id="KAB7739442.1"/>
    </source>
</evidence>
<keyword evidence="5" id="KW-0378">Hydrolase</keyword>
<comment type="catalytic activity">
    <reaction evidence="9">
        <text>S-methyl-5'-thioadenosine + phosphate = 5-(methylsulfanyl)-alpha-D-ribose 1-phosphate + adenine</text>
        <dbReference type="Rhea" id="RHEA:11852"/>
        <dbReference type="ChEBI" id="CHEBI:16708"/>
        <dbReference type="ChEBI" id="CHEBI:17509"/>
        <dbReference type="ChEBI" id="CHEBI:43474"/>
        <dbReference type="ChEBI" id="CHEBI:58533"/>
        <dbReference type="EC" id="2.4.2.28"/>
    </reaction>
    <physiologicalReaction direction="left-to-right" evidence="9">
        <dbReference type="Rhea" id="RHEA:11853"/>
    </physiologicalReaction>
</comment>
<keyword evidence="12" id="KW-1185">Reference proteome</keyword>
<sequence>MLTAKPLDQLTHIRHGFFTREGGVSEGIHASLNCGYGSDDDKAAVRENRARVARALSAEPEHLVTVHQIHSPNVVRVTETWEPAHAPQADAMVTDRPSITLGILTADCAPVLFADGKARIIGAAHAGWKGAFSGVLDATVEAMIKLGARREDIVAIIGPCISRDAYEVGPEFRTRFVEAKADDEHFFAPSPRGQHFMFDLPGYATARLEAAGIGAVGSLGLCTYADERRFFSYRRTTHRSEPDYGRQISAIMLAPQD</sequence>
<evidence type="ECO:0000256" key="4">
    <source>
        <dbReference type="ARBA" id="ARBA00022723"/>
    </source>
</evidence>
<comment type="catalytic activity">
    <reaction evidence="8">
        <text>adenosine + phosphate = alpha-D-ribose 1-phosphate + adenine</text>
        <dbReference type="Rhea" id="RHEA:27642"/>
        <dbReference type="ChEBI" id="CHEBI:16335"/>
        <dbReference type="ChEBI" id="CHEBI:16708"/>
        <dbReference type="ChEBI" id="CHEBI:43474"/>
        <dbReference type="ChEBI" id="CHEBI:57720"/>
        <dbReference type="EC" id="2.4.2.1"/>
    </reaction>
    <physiologicalReaction direction="left-to-right" evidence="8">
        <dbReference type="Rhea" id="RHEA:27643"/>
    </physiologicalReaction>
</comment>
<dbReference type="AlphaFoldDB" id="A0A6N6VGM3"/>